<dbReference type="AlphaFoldDB" id="I3E257"/>
<feature type="domain" description="SpoVT-AbrB" evidence="2">
    <location>
        <begin position="17"/>
        <end position="60"/>
    </location>
</feature>
<evidence type="ECO:0000259" key="2">
    <source>
        <dbReference type="PROSITE" id="PS51740"/>
    </source>
</evidence>
<sequence length="127" mass="14954">MGNVLELKKETVRMVKPKRISVSSKRQITIPKEFYDELKINDEVLCQIIDGALVIKPVEEDVDFSEFILRDLINEGYEGEELLQEFAYRKSQIRPALQQLIAENRDHQIYSNTEDFFNELDDEDKDE</sequence>
<dbReference type="EMBL" id="AFEU01000002">
    <property type="protein sequence ID" value="EIJ80578.1"/>
    <property type="molecule type" value="Genomic_DNA"/>
</dbReference>
<dbReference type="STRING" id="997296.PB1_09462"/>
<name>I3E257_BACMT</name>
<reference evidence="3 4" key="1">
    <citation type="journal article" date="2012" name="Appl. Environ. Microbiol.">
        <title>Genome Sequence of Thermotolerant Bacillus methanolicus: Features and Regulation Related to Methylotrophy and Production of L-Lysine and L-Glutamate from Methanol.</title>
        <authorList>
            <person name="Heggeset T.M."/>
            <person name="Krog A."/>
            <person name="Balzer S."/>
            <person name="Wentzel A."/>
            <person name="Ellingsen T.E."/>
            <person name="Brautaset T."/>
        </authorList>
    </citation>
    <scope>NUCLEOTIDE SEQUENCE [LARGE SCALE GENOMIC DNA]</scope>
    <source>
        <strain evidence="3 4">PB1</strain>
    </source>
</reference>
<dbReference type="PROSITE" id="PS51740">
    <property type="entry name" value="SPOVT_ABRB"/>
    <property type="match status" value="1"/>
</dbReference>
<dbReference type="eggNOG" id="COG2002">
    <property type="taxonomic scope" value="Bacteria"/>
</dbReference>
<evidence type="ECO:0000313" key="3">
    <source>
        <dbReference type="EMBL" id="EIJ80578.1"/>
    </source>
</evidence>
<keyword evidence="1" id="KW-0238">DNA-binding</keyword>
<evidence type="ECO:0000256" key="1">
    <source>
        <dbReference type="PROSITE-ProRule" id="PRU01076"/>
    </source>
</evidence>
<comment type="caution">
    <text evidence="3">The sequence shown here is derived from an EMBL/GenBank/DDBJ whole genome shotgun (WGS) entry which is preliminary data.</text>
</comment>
<dbReference type="InterPro" id="IPR037914">
    <property type="entry name" value="SpoVT-AbrB_sf"/>
</dbReference>
<dbReference type="InterPro" id="IPR007159">
    <property type="entry name" value="SpoVT-AbrB_dom"/>
</dbReference>
<dbReference type="Proteomes" id="UP000010523">
    <property type="component" value="Unassembled WGS sequence"/>
</dbReference>
<dbReference type="GO" id="GO:0003677">
    <property type="term" value="F:DNA binding"/>
    <property type="evidence" value="ECO:0007669"/>
    <property type="project" value="UniProtKB-UniRule"/>
</dbReference>
<dbReference type="RefSeq" id="WP_003352051.1">
    <property type="nucleotide sequence ID" value="NZ_AFEU01000002.1"/>
</dbReference>
<dbReference type="SMART" id="SM00966">
    <property type="entry name" value="SpoVT_AbrB"/>
    <property type="match status" value="1"/>
</dbReference>
<gene>
    <name evidence="3" type="ORF">PB1_09462</name>
</gene>
<proteinExistence type="predicted"/>
<keyword evidence="4" id="KW-1185">Reference proteome</keyword>
<accession>I3E257</accession>
<dbReference type="PATRIC" id="fig|997296.3.peg.2009"/>
<evidence type="ECO:0000313" key="4">
    <source>
        <dbReference type="Proteomes" id="UP000010523"/>
    </source>
</evidence>
<dbReference type="Pfam" id="PF04014">
    <property type="entry name" value="MazE_antitoxin"/>
    <property type="match status" value="1"/>
</dbReference>
<dbReference type="SUPFAM" id="SSF89447">
    <property type="entry name" value="AbrB/MazE/MraZ-like"/>
    <property type="match status" value="1"/>
</dbReference>
<protein>
    <recommendedName>
        <fullName evidence="2">SpoVT-AbrB domain-containing protein</fullName>
    </recommendedName>
</protein>
<organism evidence="3 4">
    <name type="scientific">Bacillus methanolicus PB1</name>
    <dbReference type="NCBI Taxonomy" id="997296"/>
    <lineage>
        <taxon>Bacteria</taxon>
        <taxon>Bacillati</taxon>
        <taxon>Bacillota</taxon>
        <taxon>Bacilli</taxon>
        <taxon>Bacillales</taxon>
        <taxon>Bacillaceae</taxon>
        <taxon>Bacillus</taxon>
    </lineage>
</organism>